<name>A0A2T5H9W0_9PROT</name>
<dbReference type="AlphaFoldDB" id="A0A2T5H9W0"/>
<proteinExistence type="predicted"/>
<comment type="caution">
    <text evidence="2">The sequence shown here is derived from an EMBL/GenBank/DDBJ whole genome shotgun (WGS) entry which is preliminary data.</text>
</comment>
<evidence type="ECO:0000313" key="2">
    <source>
        <dbReference type="EMBL" id="PTQ68369.1"/>
    </source>
</evidence>
<evidence type="ECO:0000313" key="3">
    <source>
        <dbReference type="Proteomes" id="UP000244128"/>
    </source>
</evidence>
<dbReference type="EMBL" id="QAOI01000038">
    <property type="protein sequence ID" value="PTQ68369.1"/>
    <property type="molecule type" value="Genomic_DNA"/>
</dbReference>
<dbReference type="Pfam" id="PF14090">
    <property type="entry name" value="HTH_39"/>
    <property type="match status" value="1"/>
</dbReference>
<organism evidence="2 3">
    <name type="scientific">Nitrosomonas oligotropha</name>
    <dbReference type="NCBI Taxonomy" id="42354"/>
    <lineage>
        <taxon>Bacteria</taxon>
        <taxon>Pseudomonadati</taxon>
        <taxon>Pseudomonadota</taxon>
        <taxon>Betaproteobacteria</taxon>
        <taxon>Nitrosomonadales</taxon>
        <taxon>Nitrosomonadaceae</taxon>
        <taxon>Nitrosomonas</taxon>
    </lineage>
</organism>
<evidence type="ECO:0000259" key="1">
    <source>
        <dbReference type="Pfam" id="PF14090"/>
    </source>
</evidence>
<dbReference type="InterPro" id="IPR055245">
    <property type="entry name" value="HTH_proteobacteria"/>
</dbReference>
<reference evidence="2 3" key="1">
    <citation type="submission" date="2018-04" db="EMBL/GenBank/DDBJ databases">
        <title>Active sludge and wastewater microbial communities from Klosterneuburg, Austria.</title>
        <authorList>
            <person name="Wagner M."/>
        </authorList>
    </citation>
    <scope>NUCLEOTIDE SEQUENCE [LARGE SCALE GENOMIC DNA]</scope>
    <source>
        <strain evidence="2 3">Nm49</strain>
    </source>
</reference>
<dbReference type="Proteomes" id="UP000244128">
    <property type="component" value="Unassembled WGS sequence"/>
</dbReference>
<feature type="domain" description="Winged helix-turn-helix" evidence="1">
    <location>
        <begin position="28"/>
        <end position="92"/>
    </location>
</feature>
<dbReference type="RefSeq" id="WP_107804395.1">
    <property type="nucleotide sequence ID" value="NZ_QAOI01000038.1"/>
</dbReference>
<sequence length="100" mass="11518">MDKKIPPHKEAAFQEINRNFSGDDAKHQCERLLQALKMYSINTYEASRGLGVYHPPARILQLRKKGYPIDTVWQTIVAENGDTHRVGCYLLRSGDHRHES</sequence>
<accession>A0A2T5H9W0</accession>
<gene>
    <name evidence="2" type="ORF">C8R26_13814</name>
</gene>
<protein>
    <submittedName>
        <fullName evidence="2">Helix-turn-helix protein</fullName>
    </submittedName>
</protein>